<gene>
    <name evidence="1" type="ORF">GNZ18_33035</name>
</gene>
<proteinExistence type="predicted"/>
<keyword evidence="2" id="KW-1185">Reference proteome</keyword>
<accession>A0A7K1LAP0</accession>
<dbReference type="RefSeq" id="WP_156220555.1">
    <property type="nucleotide sequence ID" value="NZ_WOFH01000014.1"/>
</dbReference>
<evidence type="ECO:0000313" key="1">
    <source>
        <dbReference type="EMBL" id="MUN41383.1"/>
    </source>
</evidence>
<reference evidence="1 2" key="1">
    <citation type="submission" date="2019-11" db="EMBL/GenBank/DDBJ databases">
        <authorList>
            <person name="Cao P."/>
        </authorList>
    </citation>
    <scope>NUCLEOTIDE SEQUENCE [LARGE SCALE GENOMIC DNA]</scope>
    <source>
        <strain evidence="1 2">NEAU-AAG5</strain>
    </source>
</reference>
<organism evidence="1 2">
    <name type="scientific">Actinomadura litoris</name>
    <dbReference type="NCBI Taxonomy" id="2678616"/>
    <lineage>
        <taxon>Bacteria</taxon>
        <taxon>Bacillati</taxon>
        <taxon>Actinomycetota</taxon>
        <taxon>Actinomycetes</taxon>
        <taxon>Streptosporangiales</taxon>
        <taxon>Thermomonosporaceae</taxon>
        <taxon>Actinomadura</taxon>
    </lineage>
</organism>
<protein>
    <submittedName>
        <fullName evidence="1">Uncharacterized protein</fullName>
    </submittedName>
</protein>
<dbReference type="Proteomes" id="UP000432015">
    <property type="component" value="Unassembled WGS sequence"/>
</dbReference>
<dbReference type="EMBL" id="WOFH01000014">
    <property type="protein sequence ID" value="MUN41383.1"/>
    <property type="molecule type" value="Genomic_DNA"/>
</dbReference>
<sequence length="71" mass="8212">MYKLELEQDGRVSWVLWEDGHDCGGNTYEDRGQEVLDREAQRFLDQGWLEICSCGRAPSGELVHLRPRDCS</sequence>
<dbReference type="AlphaFoldDB" id="A0A7K1LAP0"/>
<evidence type="ECO:0000313" key="2">
    <source>
        <dbReference type="Proteomes" id="UP000432015"/>
    </source>
</evidence>
<name>A0A7K1LAP0_9ACTN</name>
<comment type="caution">
    <text evidence="1">The sequence shown here is derived from an EMBL/GenBank/DDBJ whole genome shotgun (WGS) entry which is preliminary data.</text>
</comment>